<comment type="caution">
    <text evidence="2">The sequence shown here is derived from an EMBL/GenBank/DDBJ whole genome shotgun (WGS) entry which is preliminary data.</text>
</comment>
<sequence>MAGDPINDQVKAPVGTPPPDVNPGDTSEAMFHRLDALKEKMSHDRLGFLYDRWHNHPCADPGRKGKWAGQPMWGQGWQEQEGGPQHGLFQLKVINFGLIWDARGRFNNLHTAAQGVAAVSDQLFQSLH</sequence>
<evidence type="ECO:0000313" key="2">
    <source>
        <dbReference type="EMBL" id="MFD1051841.1"/>
    </source>
</evidence>
<gene>
    <name evidence="2" type="ORF">ACFQ1S_42940</name>
</gene>
<feature type="region of interest" description="Disordered" evidence="1">
    <location>
        <begin position="61"/>
        <end position="81"/>
    </location>
</feature>
<organism evidence="2 3">
    <name type="scientific">Kibdelosporangium lantanae</name>
    <dbReference type="NCBI Taxonomy" id="1497396"/>
    <lineage>
        <taxon>Bacteria</taxon>
        <taxon>Bacillati</taxon>
        <taxon>Actinomycetota</taxon>
        <taxon>Actinomycetes</taxon>
        <taxon>Pseudonocardiales</taxon>
        <taxon>Pseudonocardiaceae</taxon>
        <taxon>Kibdelosporangium</taxon>
    </lineage>
</organism>
<accession>A0ABW3MMH7</accession>
<name>A0ABW3MMH7_9PSEU</name>
<keyword evidence="3" id="KW-1185">Reference proteome</keyword>
<evidence type="ECO:0000313" key="3">
    <source>
        <dbReference type="Proteomes" id="UP001597045"/>
    </source>
</evidence>
<evidence type="ECO:0000256" key="1">
    <source>
        <dbReference type="SAM" id="MobiDB-lite"/>
    </source>
</evidence>
<protein>
    <submittedName>
        <fullName evidence="2">Uncharacterized protein</fullName>
    </submittedName>
</protein>
<reference evidence="3" key="1">
    <citation type="journal article" date="2019" name="Int. J. Syst. Evol. Microbiol.">
        <title>The Global Catalogue of Microorganisms (GCM) 10K type strain sequencing project: providing services to taxonomists for standard genome sequencing and annotation.</title>
        <authorList>
            <consortium name="The Broad Institute Genomics Platform"/>
            <consortium name="The Broad Institute Genome Sequencing Center for Infectious Disease"/>
            <person name="Wu L."/>
            <person name="Ma J."/>
        </authorList>
    </citation>
    <scope>NUCLEOTIDE SEQUENCE [LARGE SCALE GENOMIC DNA]</scope>
    <source>
        <strain evidence="3">JCM 31486</strain>
    </source>
</reference>
<feature type="compositionally biased region" description="Low complexity" evidence="1">
    <location>
        <begin position="69"/>
        <end position="81"/>
    </location>
</feature>
<dbReference type="EMBL" id="JBHTIS010003916">
    <property type="protein sequence ID" value="MFD1051841.1"/>
    <property type="molecule type" value="Genomic_DNA"/>
</dbReference>
<feature type="region of interest" description="Disordered" evidence="1">
    <location>
        <begin position="1"/>
        <end position="26"/>
    </location>
</feature>
<dbReference type="Proteomes" id="UP001597045">
    <property type="component" value="Unassembled WGS sequence"/>
</dbReference>
<proteinExistence type="predicted"/>
<feature type="non-terminal residue" evidence="2">
    <location>
        <position position="128"/>
    </location>
</feature>